<protein>
    <submittedName>
        <fullName evidence="1">Uncharacterized protein</fullName>
    </submittedName>
</protein>
<organism evidence="1 2">
    <name type="scientific">Fimbriimonas ginsengisoli Gsoil 348</name>
    <dbReference type="NCBI Taxonomy" id="661478"/>
    <lineage>
        <taxon>Bacteria</taxon>
        <taxon>Bacillati</taxon>
        <taxon>Armatimonadota</taxon>
        <taxon>Fimbriimonadia</taxon>
        <taxon>Fimbriimonadales</taxon>
        <taxon>Fimbriimonadaceae</taxon>
        <taxon>Fimbriimonas</taxon>
    </lineage>
</organism>
<evidence type="ECO:0000313" key="1">
    <source>
        <dbReference type="EMBL" id="AIE83916.1"/>
    </source>
</evidence>
<evidence type="ECO:0000313" key="2">
    <source>
        <dbReference type="Proteomes" id="UP000027982"/>
    </source>
</evidence>
<proteinExistence type="predicted"/>
<keyword evidence="2" id="KW-1185">Reference proteome</keyword>
<dbReference type="Proteomes" id="UP000027982">
    <property type="component" value="Chromosome"/>
</dbReference>
<reference evidence="1 2" key="1">
    <citation type="journal article" date="2014" name="PLoS ONE">
        <title>The first complete genome sequence of the class fimbriimonadia in the phylum armatimonadetes.</title>
        <authorList>
            <person name="Hu Z.Y."/>
            <person name="Wang Y.Z."/>
            <person name="Im W.T."/>
            <person name="Wang S.Y."/>
            <person name="Zhao G.P."/>
            <person name="Zheng H.J."/>
            <person name="Quan Z.X."/>
        </authorList>
    </citation>
    <scope>NUCLEOTIDE SEQUENCE [LARGE SCALE GENOMIC DNA]</scope>
    <source>
        <strain evidence="1">Gsoil 348</strain>
    </source>
</reference>
<dbReference type="AlphaFoldDB" id="A0A068NK93"/>
<sequence>MSALVASQLESLLGAFPLQSMMTELVPSGPKAGEPALVAGAMAESVPPPLQAAIWLYVDDLNRSHNVSQGIESEEGAFWHGIMHRREGDFSNAKYWFRRAGSLPTRLGLDPTALTDEVASHFRDNPPHLVDAQRREWIMLVEHCARQAE</sequence>
<dbReference type="KEGG" id="fgi:OP10G_0548"/>
<accession>A0A068NK93</accession>
<dbReference type="OrthoDB" id="370799at2"/>
<dbReference type="eggNOG" id="COG0128">
    <property type="taxonomic scope" value="Bacteria"/>
</dbReference>
<name>A0A068NK93_FIMGI</name>
<gene>
    <name evidence="1" type="ORF">OP10G_0548</name>
</gene>
<dbReference type="HOGENOM" id="CLU_1746919_0_0_0"/>
<dbReference type="EMBL" id="CP007139">
    <property type="protein sequence ID" value="AIE83916.1"/>
    <property type="molecule type" value="Genomic_DNA"/>
</dbReference>
<dbReference type="STRING" id="661478.OP10G_0548"/>
<dbReference type="RefSeq" id="WP_025227427.1">
    <property type="nucleotide sequence ID" value="NZ_CP007139.1"/>
</dbReference>